<proteinExistence type="predicted"/>
<organism evidence="1">
    <name type="scientific">Genomoviridae sp</name>
    <dbReference type="NCBI Taxonomy" id="2202565"/>
    <lineage>
        <taxon>Viruses</taxon>
        <taxon>Monodnaviria</taxon>
        <taxon>Shotokuvirae</taxon>
        <taxon>Cressdnaviricota</taxon>
        <taxon>Repensiviricetes</taxon>
        <taxon>Geplafuvirales</taxon>
        <taxon>Genomoviridae</taxon>
    </lineage>
</organism>
<accession>A0A858NF88</accession>
<reference evidence="1" key="1">
    <citation type="submission" date="2020-04" db="EMBL/GenBank/DDBJ databases">
        <title>Genomes of microviruses in a sewage oxidation pond.</title>
        <authorList>
            <person name="Schreck J."/>
            <person name="Kraberger S."/>
            <person name="Scotch M."/>
            <person name="Halden R.U."/>
            <person name="Varsani A."/>
        </authorList>
    </citation>
    <scope>NUCLEOTIDE SEQUENCE</scope>
    <source>
        <strain evidence="1">6433_304</strain>
    </source>
</reference>
<protein>
    <submittedName>
        <fullName evidence="1">Capsid protein</fullName>
    </submittedName>
</protein>
<evidence type="ECO:0000313" key="1">
    <source>
        <dbReference type="EMBL" id="QJB18671.1"/>
    </source>
</evidence>
<name>A0A858NF88_9VIRU</name>
<dbReference type="EMBL" id="MT309878">
    <property type="protein sequence ID" value="QJB18671.1"/>
    <property type="molecule type" value="Genomic_DNA"/>
</dbReference>
<sequence length="310" mass="35079">MALTRRRRGTIRPLRRNARFLKRRAKPRRSTKRRVTRRPRKTFRARVLDVSTRKKQDTMLAWNGDLSVDGSGYSSGPTFISSGNGGESFLWVATARSISSAVSAGEANVNDDATRTATHVYMRGFKERIEMAIQDSSPWRWRRVVFAYKGLDLILTSSFPVVPVNPYVETSDGMGRLFAKISNTGVSQINTIQGRINNLIFKGTFGKDWDNIMNAKTANQDCTILSDKMMTIKSGNDQGAFRTVNRWYPINQKITYDDFESGGGKGAGYYSAQATDSMGDVYVYDLFEPLKDDSDDLKIQINTSLYWHER</sequence>